<proteinExistence type="predicted"/>
<dbReference type="EMBL" id="GBRH01179126">
    <property type="protein sequence ID" value="JAE18770.1"/>
    <property type="molecule type" value="Transcribed_RNA"/>
</dbReference>
<feature type="region of interest" description="Disordered" evidence="1">
    <location>
        <begin position="15"/>
        <end position="68"/>
    </location>
</feature>
<protein>
    <submittedName>
        <fullName evidence="2">Uncharacterized protein</fullName>
    </submittedName>
</protein>
<name>A0A0A9G0Z3_ARUDO</name>
<reference evidence="2" key="2">
    <citation type="journal article" date="2015" name="Data Brief">
        <title>Shoot transcriptome of the giant reed, Arundo donax.</title>
        <authorList>
            <person name="Barrero R.A."/>
            <person name="Guerrero F.D."/>
            <person name="Moolhuijzen P."/>
            <person name="Goolsby J.A."/>
            <person name="Tidwell J."/>
            <person name="Bellgard S.E."/>
            <person name="Bellgard M.I."/>
        </authorList>
    </citation>
    <scope>NUCLEOTIDE SEQUENCE</scope>
    <source>
        <tissue evidence="2">Shoot tissue taken approximately 20 cm above the soil surface</tissue>
    </source>
</reference>
<feature type="compositionally biased region" description="Polar residues" evidence="1">
    <location>
        <begin position="31"/>
        <end position="45"/>
    </location>
</feature>
<sequence>MTLKYRMFSSDGDALIPGAARMRRREEKKSNQTAYESNETRTVTADSEFHPNSKKKSRKINSQTPGSLSSRCVSLMIRRGRLLLAMEPGGIEQS</sequence>
<organism evidence="2">
    <name type="scientific">Arundo donax</name>
    <name type="common">Giant reed</name>
    <name type="synonym">Donax arundinaceus</name>
    <dbReference type="NCBI Taxonomy" id="35708"/>
    <lineage>
        <taxon>Eukaryota</taxon>
        <taxon>Viridiplantae</taxon>
        <taxon>Streptophyta</taxon>
        <taxon>Embryophyta</taxon>
        <taxon>Tracheophyta</taxon>
        <taxon>Spermatophyta</taxon>
        <taxon>Magnoliopsida</taxon>
        <taxon>Liliopsida</taxon>
        <taxon>Poales</taxon>
        <taxon>Poaceae</taxon>
        <taxon>PACMAD clade</taxon>
        <taxon>Arundinoideae</taxon>
        <taxon>Arundineae</taxon>
        <taxon>Arundo</taxon>
    </lineage>
</organism>
<reference evidence="2" key="1">
    <citation type="submission" date="2014-09" db="EMBL/GenBank/DDBJ databases">
        <authorList>
            <person name="Magalhaes I.L.F."/>
            <person name="Oliveira U."/>
            <person name="Santos F.R."/>
            <person name="Vidigal T.H.D.A."/>
            <person name="Brescovit A.D."/>
            <person name="Santos A.J."/>
        </authorList>
    </citation>
    <scope>NUCLEOTIDE SEQUENCE</scope>
    <source>
        <tissue evidence="2">Shoot tissue taken approximately 20 cm above the soil surface</tissue>
    </source>
</reference>
<dbReference type="AlphaFoldDB" id="A0A0A9G0Z3"/>
<accession>A0A0A9G0Z3</accession>
<evidence type="ECO:0000313" key="2">
    <source>
        <dbReference type="EMBL" id="JAE18770.1"/>
    </source>
</evidence>
<evidence type="ECO:0000256" key="1">
    <source>
        <dbReference type="SAM" id="MobiDB-lite"/>
    </source>
</evidence>